<dbReference type="Pfam" id="PF00200">
    <property type="entry name" value="Disintegrin"/>
    <property type="match status" value="1"/>
</dbReference>
<comment type="caution">
    <text evidence="3">Lacks conserved residue(s) required for the propagation of feature annotation.</text>
</comment>
<evidence type="ECO:0000256" key="3">
    <source>
        <dbReference type="PROSITE-ProRule" id="PRU00276"/>
    </source>
</evidence>
<keyword evidence="1 2" id="KW-1015">Disulfide bond</keyword>
<feature type="non-terminal residue" evidence="4">
    <location>
        <position position="1"/>
    </location>
</feature>
<dbReference type="GO" id="GO:0004222">
    <property type="term" value="F:metalloendopeptidase activity"/>
    <property type="evidence" value="ECO:0007669"/>
    <property type="project" value="InterPro"/>
</dbReference>
<dbReference type="InterPro" id="IPR001762">
    <property type="entry name" value="Disintegrin_dom"/>
</dbReference>
<dbReference type="PROSITE" id="PS00427">
    <property type="entry name" value="DISINTEGRIN_1"/>
    <property type="match status" value="1"/>
</dbReference>
<dbReference type="SMART" id="SM00608">
    <property type="entry name" value="ACR"/>
    <property type="match status" value="1"/>
</dbReference>
<feature type="non-terminal residue" evidence="4">
    <location>
        <position position="338"/>
    </location>
</feature>
<dbReference type="OrthoDB" id="5951731at2759"/>
<dbReference type="PROSITE" id="PS50214">
    <property type="entry name" value="DISINTEGRIN_2"/>
    <property type="match status" value="1"/>
</dbReference>
<dbReference type="InterPro" id="IPR006586">
    <property type="entry name" value="ADAM_Cys-rich"/>
</dbReference>
<dbReference type="PANTHER" id="PTHR11905:SF237">
    <property type="entry name" value="MIND-MELD, ISOFORM J"/>
    <property type="match status" value="1"/>
</dbReference>
<dbReference type="AlphaFoldDB" id="A0A7R8WPI9"/>
<dbReference type="InterPro" id="IPR024079">
    <property type="entry name" value="MetalloPept_cat_dom_sf"/>
</dbReference>
<feature type="binding site" evidence="3">
    <location>
        <position position="31"/>
    </location>
    <ligand>
        <name>Zn(2+)</name>
        <dbReference type="ChEBI" id="CHEBI:29105"/>
        <note>catalytic</note>
    </ligand>
</feature>
<dbReference type="Gene3D" id="4.10.70.10">
    <property type="entry name" value="Disintegrin domain"/>
    <property type="match status" value="1"/>
</dbReference>
<dbReference type="SMART" id="SM00050">
    <property type="entry name" value="DISIN"/>
    <property type="match status" value="1"/>
</dbReference>
<dbReference type="PROSITE" id="PS50215">
    <property type="entry name" value="ADAM_MEPRO"/>
    <property type="match status" value="1"/>
</dbReference>
<keyword evidence="3" id="KW-0479">Metal-binding</keyword>
<protein>
    <submittedName>
        <fullName evidence="4">Uncharacterized protein</fullName>
    </submittedName>
</protein>
<evidence type="ECO:0000313" key="4">
    <source>
        <dbReference type="EMBL" id="CAD7234759.1"/>
    </source>
</evidence>
<dbReference type="SUPFAM" id="SSF55486">
    <property type="entry name" value="Metalloproteases ('zincins'), catalytic domain"/>
    <property type="match status" value="1"/>
</dbReference>
<dbReference type="GO" id="GO:0046872">
    <property type="term" value="F:metal ion binding"/>
    <property type="evidence" value="ECO:0007669"/>
    <property type="project" value="UniProtKB-KW"/>
</dbReference>
<proteinExistence type="predicted"/>
<name>A0A7R8WPI9_9CRUS</name>
<dbReference type="Pfam" id="PF01421">
    <property type="entry name" value="Reprolysin"/>
    <property type="match status" value="1"/>
</dbReference>
<organism evidence="4">
    <name type="scientific">Cyprideis torosa</name>
    <dbReference type="NCBI Taxonomy" id="163714"/>
    <lineage>
        <taxon>Eukaryota</taxon>
        <taxon>Metazoa</taxon>
        <taxon>Ecdysozoa</taxon>
        <taxon>Arthropoda</taxon>
        <taxon>Crustacea</taxon>
        <taxon>Oligostraca</taxon>
        <taxon>Ostracoda</taxon>
        <taxon>Podocopa</taxon>
        <taxon>Podocopida</taxon>
        <taxon>Cytherocopina</taxon>
        <taxon>Cytheroidea</taxon>
        <taxon>Cytherideidae</taxon>
        <taxon>Cyprideis</taxon>
    </lineage>
</organism>
<dbReference type="PANTHER" id="PTHR11905">
    <property type="entry name" value="ADAM A DISINTEGRIN AND METALLOPROTEASE DOMAIN"/>
    <property type="match status" value="1"/>
</dbReference>
<dbReference type="Pfam" id="PF08516">
    <property type="entry name" value="ADAM_CR"/>
    <property type="match status" value="1"/>
</dbReference>
<feature type="binding site" evidence="3">
    <location>
        <position position="37"/>
    </location>
    <ligand>
        <name>Zn(2+)</name>
        <dbReference type="ChEBI" id="CHEBI:29105"/>
        <note>catalytic</note>
    </ligand>
</feature>
<accession>A0A7R8WPI9</accession>
<dbReference type="GO" id="GO:0006508">
    <property type="term" value="P:proteolysis"/>
    <property type="evidence" value="ECO:0007669"/>
    <property type="project" value="InterPro"/>
</dbReference>
<dbReference type="InterPro" id="IPR018358">
    <property type="entry name" value="Disintegrin_CS"/>
</dbReference>
<dbReference type="SUPFAM" id="SSF57552">
    <property type="entry name" value="Blood coagulation inhibitor (disintegrin)"/>
    <property type="match status" value="1"/>
</dbReference>
<dbReference type="FunFam" id="4.10.70.10:FF:000001">
    <property type="entry name" value="Disintegrin and metalloproteinase domain-containing protein 22"/>
    <property type="match status" value="1"/>
</dbReference>
<feature type="disulfide bond" evidence="2">
    <location>
        <begin position="148"/>
        <end position="168"/>
    </location>
</feature>
<evidence type="ECO:0000256" key="1">
    <source>
        <dbReference type="ARBA" id="ARBA00023157"/>
    </source>
</evidence>
<sequence>ICKRASAGITVDVSLYEPHITGSTLAHVIGHTLGMVHDDGNCRCYDWHGCIMAPSILGKEDVQPYRFSECSLEEYTTKLRRGHANFGGTCGNGIVDEKEDCDCGLQANCADVDKCCDSMTCLLKADAECAAGPCCDDNCRLKSKGEVCRPLANECDIPEVCDGVLGACPVDIYMKNGNECDNKQSYCFNGVCASRRKQCEQIWGSGSRPADPACYIHFNNDQGKAGNCGRDNMGREKTCAPENVSCGSLICQGGGRTAIPSVSNLQSATTITDINVNGTKYECKIFSTQTDNDFGLVQDGTACHQNMICINQTCASIFPYVSRRSCPSNNREIECSGH</sequence>
<keyword evidence="3" id="KW-0862">Zinc</keyword>
<gene>
    <name evidence="4" type="ORF">CTOB1V02_LOCUS12575</name>
</gene>
<dbReference type="Gene3D" id="3.40.390.10">
    <property type="entry name" value="Collagenase (Catalytic Domain)"/>
    <property type="match status" value="1"/>
</dbReference>
<evidence type="ECO:0000256" key="2">
    <source>
        <dbReference type="PROSITE-ProRule" id="PRU00068"/>
    </source>
</evidence>
<feature type="binding site" evidence="3">
    <location>
        <position position="27"/>
    </location>
    <ligand>
        <name>Zn(2+)</name>
        <dbReference type="ChEBI" id="CHEBI:29105"/>
        <note>catalytic</note>
    </ligand>
</feature>
<dbReference type="EMBL" id="OB669737">
    <property type="protein sequence ID" value="CAD7234759.1"/>
    <property type="molecule type" value="Genomic_DNA"/>
</dbReference>
<dbReference type="InterPro" id="IPR036436">
    <property type="entry name" value="Disintegrin_dom_sf"/>
</dbReference>
<reference evidence="4" key="1">
    <citation type="submission" date="2020-11" db="EMBL/GenBank/DDBJ databases">
        <authorList>
            <person name="Tran Van P."/>
        </authorList>
    </citation>
    <scope>NUCLEOTIDE SEQUENCE</scope>
</reference>
<dbReference type="InterPro" id="IPR001590">
    <property type="entry name" value="Peptidase_M12B"/>
</dbReference>